<reference evidence="1 2" key="1">
    <citation type="submission" date="2019-03" db="EMBL/GenBank/DDBJ databases">
        <title>Genomic Encyclopedia of Type Strains, Phase IV (KMG-IV): sequencing the most valuable type-strain genomes for metagenomic binning, comparative biology and taxonomic classification.</title>
        <authorList>
            <person name="Goeker M."/>
        </authorList>
    </citation>
    <scope>NUCLEOTIDE SEQUENCE [LARGE SCALE GENOMIC DNA]</scope>
    <source>
        <strain evidence="1 2">DSM 16730</strain>
    </source>
</reference>
<dbReference type="Proteomes" id="UP000295433">
    <property type="component" value="Unassembled WGS sequence"/>
</dbReference>
<dbReference type="EMBL" id="SMBY01000002">
    <property type="protein sequence ID" value="TCV07515.1"/>
    <property type="molecule type" value="Genomic_DNA"/>
</dbReference>
<accession>A0A4R3VLV0</accession>
<evidence type="ECO:0000313" key="2">
    <source>
        <dbReference type="Proteomes" id="UP000295433"/>
    </source>
</evidence>
<gene>
    <name evidence="1" type="ORF">EDC54_10270</name>
</gene>
<proteinExistence type="predicted"/>
<evidence type="ECO:0000313" key="1">
    <source>
        <dbReference type="EMBL" id="TCV07515.1"/>
    </source>
</evidence>
<sequence length="93" mass="10447">MDDIANLHLNGRVGESGGHLRLRYWSGVLMVYVLRYSRRCGISGRFPRQSFSFRRTGYLKNRAGSALKPAAHSGCLIRLCQGSIGQRGHGERR</sequence>
<protein>
    <submittedName>
        <fullName evidence="1">Uncharacterized protein</fullName>
    </submittedName>
</protein>
<dbReference type="AlphaFoldDB" id="A0A4R3VLV0"/>
<name>A0A4R3VLV0_9GAMM</name>
<comment type="caution">
    <text evidence="1">The sequence shown here is derived from an EMBL/GenBank/DDBJ whole genome shotgun (WGS) entry which is preliminary data.</text>
</comment>
<organism evidence="1 2">
    <name type="scientific">Samsonia erythrinae</name>
    <dbReference type="NCBI Taxonomy" id="160434"/>
    <lineage>
        <taxon>Bacteria</taxon>
        <taxon>Pseudomonadati</taxon>
        <taxon>Pseudomonadota</taxon>
        <taxon>Gammaproteobacteria</taxon>
        <taxon>Enterobacterales</taxon>
        <taxon>Pectobacteriaceae</taxon>
        <taxon>Samsonia</taxon>
    </lineage>
</organism>
<keyword evidence="2" id="KW-1185">Reference proteome</keyword>